<evidence type="ECO:0000256" key="7">
    <source>
        <dbReference type="ARBA" id="ARBA00023315"/>
    </source>
</evidence>
<comment type="catalytic activity">
    <reaction evidence="9">
        <text>a long chain fatty alcohol + a fatty acyl-CoA = a long-chain alcohol wax ester + CoA</text>
        <dbReference type="Rhea" id="RHEA:38443"/>
        <dbReference type="ChEBI" id="CHEBI:17135"/>
        <dbReference type="ChEBI" id="CHEBI:57287"/>
        <dbReference type="ChEBI" id="CHEBI:77636"/>
        <dbReference type="ChEBI" id="CHEBI:235323"/>
        <dbReference type="EC" id="2.3.1.75"/>
    </reaction>
</comment>
<evidence type="ECO:0000256" key="6">
    <source>
        <dbReference type="ARBA" id="ARBA00022824"/>
    </source>
</evidence>
<evidence type="ECO:0000313" key="14">
    <source>
        <dbReference type="Proteomes" id="UP000032304"/>
    </source>
</evidence>
<dbReference type="OMA" id="VIANTRH"/>
<evidence type="ECO:0000256" key="3">
    <source>
        <dbReference type="ARBA" id="ARBA00004771"/>
    </source>
</evidence>
<accession>A0A0D2TNN3</accession>
<gene>
    <name evidence="13" type="ORF">B456_012G127500</name>
</gene>
<dbReference type="eggNOG" id="ENOG502QSH5">
    <property type="taxonomic scope" value="Eukaryota"/>
</dbReference>
<name>A0A0D2TNN3_GOSRA</name>
<dbReference type="PANTHER" id="PTHR31650">
    <property type="entry name" value="O-ACYLTRANSFERASE (WSD1-LIKE) FAMILY PROTEIN"/>
    <property type="match status" value="1"/>
</dbReference>
<feature type="domain" description="O-acyltransferase WSD1-like N-terminal" evidence="11">
    <location>
        <begin position="119"/>
        <end position="325"/>
    </location>
</feature>
<dbReference type="GO" id="GO:0019432">
    <property type="term" value="P:triglyceride biosynthetic process"/>
    <property type="evidence" value="ECO:0007669"/>
    <property type="project" value="UniProtKB-UniPathway"/>
</dbReference>
<reference evidence="13 14" key="1">
    <citation type="journal article" date="2012" name="Nature">
        <title>Repeated polyploidization of Gossypium genomes and the evolution of spinnable cotton fibres.</title>
        <authorList>
            <person name="Paterson A.H."/>
            <person name="Wendel J.F."/>
            <person name="Gundlach H."/>
            <person name="Guo H."/>
            <person name="Jenkins J."/>
            <person name="Jin D."/>
            <person name="Llewellyn D."/>
            <person name="Showmaker K.C."/>
            <person name="Shu S."/>
            <person name="Udall J."/>
            <person name="Yoo M.J."/>
            <person name="Byers R."/>
            <person name="Chen W."/>
            <person name="Doron-Faigenboim A."/>
            <person name="Duke M.V."/>
            <person name="Gong L."/>
            <person name="Grimwood J."/>
            <person name="Grover C."/>
            <person name="Grupp K."/>
            <person name="Hu G."/>
            <person name="Lee T.H."/>
            <person name="Li J."/>
            <person name="Lin L."/>
            <person name="Liu T."/>
            <person name="Marler B.S."/>
            <person name="Page J.T."/>
            <person name="Roberts A.W."/>
            <person name="Romanel E."/>
            <person name="Sanders W.S."/>
            <person name="Szadkowski E."/>
            <person name="Tan X."/>
            <person name="Tang H."/>
            <person name="Xu C."/>
            <person name="Wang J."/>
            <person name="Wang Z."/>
            <person name="Zhang D."/>
            <person name="Zhang L."/>
            <person name="Ashrafi H."/>
            <person name="Bedon F."/>
            <person name="Bowers J.E."/>
            <person name="Brubaker C.L."/>
            <person name="Chee P.W."/>
            <person name="Das S."/>
            <person name="Gingle A.R."/>
            <person name="Haigler C.H."/>
            <person name="Harker D."/>
            <person name="Hoffmann L.V."/>
            <person name="Hovav R."/>
            <person name="Jones D.C."/>
            <person name="Lemke C."/>
            <person name="Mansoor S."/>
            <person name="ur Rahman M."/>
            <person name="Rainville L.N."/>
            <person name="Rambani A."/>
            <person name="Reddy U.K."/>
            <person name="Rong J.K."/>
            <person name="Saranga Y."/>
            <person name="Scheffler B.E."/>
            <person name="Scheffler J.A."/>
            <person name="Stelly D.M."/>
            <person name="Triplett B.A."/>
            <person name="Van Deynze A."/>
            <person name="Vaslin M.F."/>
            <person name="Waghmare V.N."/>
            <person name="Walford S.A."/>
            <person name="Wright R.J."/>
            <person name="Zaki E.A."/>
            <person name="Zhang T."/>
            <person name="Dennis E.S."/>
            <person name="Mayer K.F."/>
            <person name="Peterson D.G."/>
            <person name="Rokhsar D.S."/>
            <person name="Wang X."/>
            <person name="Schmutz J."/>
        </authorList>
    </citation>
    <scope>NUCLEOTIDE SEQUENCE [LARGE SCALE GENOMIC DNA]</scope>
</reference>
<evidence type="ECO:0000256" key="4">
    <source>
        <dbReference type="ARBA" id="ARBA00005189"/>
    </source>
</evidence>
<comment type="subcellular location">
    <subcellularLocation>
        <location evidence="1">Cell membrane</location>
        <topology evidence="1">Single-pass membrane protein</topology>
    </subcellularLocation>
    <subcellularLocation>
        <location evidence="2">Endoplasmic reticulum membrane</location>
    </subcellularLocation>
</comment>
<dbReference type="InterPro" id="IPR045034">
    <property type="entry name" value="O-acyltransferase_WSD1-like"/>
</dbReference>
<comment type="pathway">
    <text evidence="3">Glycerolipid metabolism; triacylglycerol biosynthesis.</text>
</comment>
<dbReference type="EMBL" id="CM001751">
    <property type="protein sequence ID" value="KJB77248.1"/>
    <property type="molecule type" value="Genomic_DNA"/>
</dbReference>
<keyword evidence="7" id="KW-0012">Acyltransferase</keyword>
<dbReference type="InterPro" id="IPR004255">
    <property type="entry name" value="O-acyltransferase_WSD1_N"/>
</dbReference>
<dbReference type="GO" id="GO:0005789">
    <property type="term" value="C:endoplasmic reticulum membrane"/>
    <property type="evidence" value="ECO:0007669"/>
    <property type="project" value="UniProtKB-SubCell"/>
</dbReference>
<evidence type="ECO:0000256" key="2">
    <source>
        <dbReference type="ARBA" id="ARBA00004586"/>
    </source>
</evidence>
<dbReference type="Pfam" id="PF06974">
    <property type="entry name" value="WS_DGAT_C"/>
    <property type="match status" value="1"/>
</dbReference>
<evidence type="ECO:0000256" key="10">
    <source>
        <dbReference type="ARBA" id="ARBA00048109"/>
    </source>
</evidence>
<dbReference type="AlphaFoldDB" id="A0A0D2TNN3"/>
<dbReference type="Gramene" id="KJB77248">
    <property type="protein sequence ID" value="KJB77248"/>
    <property type="gene ID" value="B456_012G127500"/>
</dbReference>
<comment type="catalytic activity">
    <reaction evidence="10">
        <text>an acyl-CoA + a 1,2-diacyl-sn-glycerol = a triacyl-sn-glycerol + CoA</text>
        <dbReference type="Rhea" id="RHEA:10868"/>
        <dbReference type="ChEBI" id="CHEBI:17815"/>
        <dbReference type="ChEBI" id="CHEBI:57287"/>
        <dbReference type="ChEBI" id="CHEBI:58342"/>
        <dbReference type="ChEBI" id="CHEBI:64615"/>
        <dbReference type="EC" id="2.3.1.20"/>
    </reaction>
</comment>
<evidence type="ECO:0000259" key="12">
    <source>
        <dbReference type="Pfam" id="PF06974"/>
    </source>
</evidence>
<feature type="domain" description="O-acyltransferase WSD1 C-terminal" evidence="12">
    <location>
        <begin position="378"/>
        <end position="523"/>
    </location>
</feature>
<protein>
    <submittedName>
        <fullName evidence="13">Uncharacterized protein</fullName>
    </submittedName>
</protein>
<dbReference type="InterPro" id="IPR009721">
    <property type="entry name" value="O-acyltransferase_WSD1_C"/>
</dbReference>
<dbReference type="Pfam" id="PF03007">
    <property type="entry name" value="WS_DGAT_cat"/>
    <property type="match status" value="1"/>
</dbReference>
<sequence>MLLNRGGFNILSINIDSCVVGKTRSRNTLFIFVSLYYNQTDRTSTQVIFVVGGEDKNRNMVNELNVEDVEYSEPVSPTAQYFNSSVLSVCILAVLDTEIPIDDSPALGLLKDVFLPISPRFSSLMVEDENGVKHWKKVKVKLEDHVNIPNFPSGLSPQSYDNHLSNYLSKIAMEQLPHNRPLWNIHIIKYPTRNAAGNLIFKLHHSLGDGYSLMAALLSCLQRADNPSVPLTFPSITSVPNPNLSVRGTSIFRNIPKVLRSAFNTVSDFGWSLMKSSYVEDDISLIRSGNPGVEFKPVVISTMTFSLDDIKQIKTKLRVTINDVITGIIFLGTRLYMQEGRNKLNNEHSTALVLLNTRAIREYKSVKEMHKPCAEKVWGNQFAFLHVSMPELISLESLNPIDFVWKAQKLIQRQRNSGAIFLTARLLEWFRKFKGPEATAKYIYSTIKNSSMALSNIIGPVEQMALANHPIKSLYFMMVGGPESLTITMVSYMGKLRVAFKTEKGFIDPEKLKSFIQNAFEMILKAAQDIA</sequence>
<dbReference type="STRING" id="29730.A0A0D2TNN3"/>
<proteinExistence type="inferred from homology"/>
<dbReference type="Proteomes" id="UP000032304">
    <property type="component" value="Chromosome 12"/>
</dbReference>
<keyword evidence="6" id="KW-0256">Endoplasmic reticulum</keyword>
<evidence type="ECO:0000256" key="9">
    <source>
        <dbReference type="ARBA" id="ARBA00047604"/>
    </source>
</evidence>
<dbReference type="GO" id="GO:0047196">
    <property type="term" value="F:long-chain-alcohol O-fatty-acyltransferase activity"/>
    <property type="evidence" value="ECO:0007669"/>
    <property type="project" value="UniProtKB-EC"/>
</dbReference>
<keyword evidence="5" id="KW-0808">Transferase</keyword>
<evidence type="ECO:0000256" key="8">
    <source>
        <dbReference type="ARBA" id="ARBA00024360"/>
    </source>
</evidence>
<dbReference type="GO" id="GO:0005886">
    <property type="term" value="C:plasma membrane"/>
    <property type="evidence" value="ECO:0007669"/>
    <property type="project" value="UniProtKB-SubCell"/>
</dbReference>
<dbReference type="GO" id="GO:0004144">
    <property type="term" value="F:diacylglycerol O-acyltransferase activity"/>
    <property type="evidence" value="ECO:0007669"/>
    <property type="project" value="UniProtKB-EC"/>
</dbReference>
<comment type="similarity">
    <text evidence="8">In the N-terminal section; belongs to the long-chain O-acyltransferase family.</text>
</comment>
<evidence type="ECO:0000256" key="1">
    <source>
        <dbReference type="ARBA" id="ARBA00004162"/>
    </source>
</evidence>
<evidence type="ECO:0000313" key="13">
    <source>
        <dbReference type="EMBL" id="KJB77248.1"/>
    </source>
</evidence>
<evidence type="ECO:0000256" key="5">
    <source>
        <dbReference type="ARBA" id="ARBA00022679"/>
    </source>
</evidence>
<keyword evidence="14" id="KW-1185">Reference proteome</keyword>
<evidence type="ECO:0000259" key="11">
    <source>
        <dbReference type="Pfam" id="PF03007"/>
    </source>
</evidence>
<dbReference type="PANTHER" id="PTHR31650:SF34">
    <property type="entry name" value="O-ACYLTRANSFERASE WSD1-LIKE ISOFORM X1"/>
    <property type="match status" value="1"/>
</dbReference>
<comment type="pathway">
    <text evidence="4">Lipid metabolism.</text>
</comment>
<organism evidence="13 14">
    <name type="scientific">Gossypium raimondii</name>
    <name type="common">Peruvian cotton</name>
    <name type="synonym">Gossypium klotzschianum subsp. raimondii</name>
    <dbReference type="NCBI Taxonomy" id="29730"/>
    <lineage>
        <taxon>Eukaryota</taxon>
        <taxon>Viridiplantae</taxon>
        <taxon>Streptophyta</taxon>
        <taxon>Embryophyta</taxon>
        <taxon>Tracheophyta</taxon>
        <taxon>Spermatophyta</taxon>
        <taxon>Magnoliopsida</taxon>
        <taxon>eudicotyledons</taxon>
        <taxon>Gunneridae</taxon>
        <taxon>Pentapetalae</taxon>
        <taxon>rosids</taxon>
        <taxon>malvids</taxon>
        <taxon>Malvales</taxon>
        <taxon>Malvaceae</taxon>
        <taxon>Malvoideae</taxon>
        <taxon>Gossypium</taxon>
    </lineage>
</organism>
<dbReference type="UniPathway" id="UPA00282"/>